<evidence type="ECO:0000256" key="1">
    <source>
        <dbReference type="ARBA" id="ARBA00001933"/>
    </source>
</evidence>
<dbReference type="PANTHER" id="PTHR11601:SF50">
    <property type="entry name" value="CYSTEINE DESULFURASE ISCS 2-RELATED"/>
    <property type="match status" value="1"/>
</dbReference>
<feature type="domain" description="Aminotransferase class V" evidence="8">
    <location>
        <begin position="2"/>
        <end position="366"/>
    </location>
</feature>
<comment type="cofactor">
    <cofactor evidence="1 7">
        <name>pyridoxal 5'-phosphate</name>
        <dbReference type="ChEBI" id="CHEBI:597326"/>
    </cofactor>
</comment>
<dbReference type="Gene3D" id="3.90.1150.10">
    <property type="entry name" value="Aspartate Aminotransferase, domain 1"/>
    <property type="match status" value="1"/>
</dbReference>
<sequence length="382" mass="41895">MIYFDNSATTAVHPAVLDTYVKTSQRILGNPSSLHRLGNQASRLLNESRKQIAEMLAVDPSEIFFTSGGTEGNNWIIKGTALAKADFGKHIIISAVEHSAVSAAALQLTDLGFEVSVAPVDERGQVRVDKVKELLRPDTILVSVMAVNNEVGAVQPIREIGDLLKEHPTTHFHVDAVQGLGKIPTSRFLTKRVDFVTFSAHKFHGPKGTGFIYWKKGRRIEPLLNGGGQESQQRSGTENVPGIVAMARAVRLHLTDQELKNKREQNIKDYLIDSLKKYPKVTLFSEANEDYAPHIVCFGLKDIKGEVLVHAFETKDIIISTTSACSSKSKVSGSTLSAMAVPEAKAITAVRLSINADTTMVEAEQFMVAFNQLQEKFSKINN</sequence>
<dbReference type="InterPro" id="IPR020578">
    <property type="entry name" value="Aminotrans_V_PyrdxlP_BS"/>
</dbReference>
<evidence type="ECO:0000256" key="7">
    <source>
        <dbReference type="RuleBase" id="RU004504"/>
    </source>
</evidence>
<dbReference type="PANTHER" id="PTHR11601">
    <property type="entry name" value="CYSTEINE DESULFURYLASE FAMILY MEMBER"/>
    <property type="match status" value="1"/>
</dbReference>
<name>A0A6G8API8_9ENTE</name>
<accession>A0A6G8API8</accession>
<evidence type="ECO:0000256" key="2">
    <source>
        <dbReference type="ARBA" id="ARBA00006490"/>
    </source>
</evidence>
<dbReference type="KEGG" id="vah:G7081_07425"/>
<keyword evidence="6" id="KW-0411">Iron-sulfur</keyword>
<evidence type="ECO:0000256" key="5">
    <source>
        <dbReference type="ARBA" id="ARBA00023004"/>
    </source>
</evidence>
<dbReference type="InterPro" id="IPR015424">
    <property type="entry name" value="PyrdxlP-dep_Trfase"/>
</dbReference>
<evidence type="ECO:0000256" key="6">
    <source>
        <dbReference type="ARBA" id="ARBA00023014"/>
    </source>
</evidence>
<evidence type="ECO:0000256" key="3">
    <source>
        <dbReference type="ARBA" id="ARBA00022723"/>
    </source>
</evidence>
<dbReference type="InterPro" id="IPR016454">
    <property type="entry name" value="Cysteine_dSase"/>
</dbReference>
<keyword evidence="10" id="KW-1185">Reference proteome</keyword>
<dbReference type="EMBL" id="CP049886">
    <property type="protein sequence ID" value="QIL46916.1"/>
    <property type="molecule type" value="Genomic_DNA"/>
</dbReference>
<comment type="similarity">
    <text evidence="2">Belongs to the class-V pyridoxal-phosphate-dependent aminotransferase family. NifS/IscS subfamily.</text>
</comment>
<dbReference type="Gene3D" id="3.40.640.10">
    <property type="entry name" value="Type I PLP-dependent aspartate aminotransferase-like (Major domain)"/>
    <property type="match status" value="1"/>
</dbReference>
<dbReference type="InterPro" id="IPR015421">
    <property type="entry name" value="PyrdxlP-dep_Trfase_major"/>
</dbReference>
<keyword evidence="4" id="KW-0663">Pyridoxal phosphate</keyword>
<keyword evidence="5" id="KW-0408">Iron</keyword>
<dbReference type="Proteomes" id="UP000500890">
    <property type="component" value="Chromosome"/>
</dbReference>
<dbReference type="Gene3D" id="1.10.260.50">
    <property type="match status" value="1"/>
</dbReference>
<dbReference type="RefSeq" id="WP_166008303.1">
    <property type="nucleotide sequence ID" value="NZ_CP049886.1"/>
</dbReference>
<dbReference type="GO" id="GO:0046872">
    <property type="term" value="F:metal ion binding"/>
    <property type="evidence" value="ECO:0007669"/>
    <property type="project" value="UniProtKB-KW"/>
</dbReference>
<dbReference type="InterPro" id="IPR015422">
    <property type="entry name" value="PyrdxlP-dep_Trfase_small"/>
</dbReference>
<reference evidence="9 10" key="1">
    <citation type="submission" date="2020-03" db="EMBL/GenBank/DDBJ databases">
        <title>Vagococcus sp. nov., isolated from beetles.</title>
        <authorList>
            <person name="Hyun D.-W."/>
            <person name="Bae J.-W."/>
        </authorList>
    </citation>
    <scope>NUCLEOTIDE SEQUENCE [LARGE SCALE GENOMIC DNA]</scope>
    <source>
        <strain evidence="9 10">HDW17A</strain>
    </source>
</reference>
<dbReference type="PIRSF" id="PIRSF005572">
    <property type="entry name" value="NifS"/>
    <property type="match status" value="1"/>
</dbReference>
<protein>
    <submittedName>
        <fullName evidence="9">Cysteine desulfurase</fullName>
    </submittedName>
</protein>
<dbReference type="SUPFAM" id="SSF53383">
    <property type="entry name" value="PLP-dependent transferases"/>
    <property type="match status" value="1"/>
</dbReference>
<evidence type="ECO:0000313" key="10">
    <source>
        <dbReference type="Proteomes" id="UP000500890"/>
    </source>
</evidence>
<dbReference type="GO" id="GO:0003824">
    <property type="term" value="F:catalytic activity"/>
    <property type="evidence" value="ECO:0007669"/>
    <property type="project" value="UniProtKB-ARBA"/>
</dbReference>
<evidence type="ECO:0000313" key="9">
    <source>
        <dbReference type="EMBL" id="QIL46916.1"/>
    </source>
</evidence>
<organism evidence="9 10">
    <name type="scientific">Vagococcus coleopterorum</name>
    <dbReference type="NCBI Taxonomy" id="2714946"/>
    <lineage>
        <taxon>Bacteria</taxon>
        <taxon>Bacillati</taxon>
        <taxon>Bacillota</taxon>
        <taxon>Bacilli</taxon>
        <taxon>Lactobacillales</taxon>
        <taxon>Enterococcaceae</taxon>
        <taxon>Vagococcus</taxon>
    </lineage>
</organism>
<dbReference type="PROSITE" id="PS00595">
    <property type="entry name" value="AA_TRANSFER_CLASS_5"/>
    <property type="match status" value="1"/>
</dbReference>
<dbReference type="AlphaFoldDB" id="A0A6G8API8"/>
<proteinExistence type="inferred from homology"/>
<evidence type="ECO:0000259" key="8">
    <source>
        <dbReference type="Pfam" id="PF00266"/>
    </source>
</evidence>
<dbReference type="Pfam" id="PF00266">
    <property type="entry name" value="Aminotran_5"/>
    <property type="match status" value="1"/>
</dbReference>
<keyword evidence="3" id="KW-0479">Metal-binding</keyword>
<evidence type="ECO:0000256" key="4">
    <source>
        <dbReference type="ARBA" id="ARBA00022898"/>
    </source>
</evidence>
<dbReference type="GO" id="GO:0051536">
    <property type="term" value="F:iron-sulfur cluster binding"/>
    <property type="evidence" value="ECO:0007669"/>
    <property type="project" value="UniProtKB-KW"/>
</dbReference>
<dbReference type="InterPro" id="IPR000192">
    <property type="entry name" value="Aminotrans_V_dom"/>
</dbReference>
<gene>
    <name evidence="9" type="ORF">G7081_07425</name>
</gene>